<keyword evidence="2" id="KW-1185">Reference proteome</keyword>
<dbReference type="InterPro" id="IPR019660">
    <property type="entry name" value="Put_sensory_transdc_reg_YbjN"/>
</dbReference>
<name>A0A109MW03_9BACI</name>
<dbReference type="AlphaFoldDB" id="A0A109MW03"/>
<organism evidence="1 2">
    <name type="scientific">Peribacillus simplex</name>
    <dbReference type="NCBI Taxonomy" id="1478"/>
    <lineage>
        <taxon>Bacteria</taxon>
        <taxon>Bacillati</taxon>
        <taxon>Bacillota</taxon>
        <taxon>Bacilli</taxon>
        <taxon>Bacillales</taxon>
        <taxon>Bacillaceae</taxon>
        <taxon>Peribacillus</taxon>
    </lineage>
</organism>
<dbReference type="EMBL" id="LNNH01000032">
    <property type="protein sequence ID" value="KWW16582.1"/>
    <property type="molecule type" value="Genomic_DNA"/>
</dbReference>
<evidence type="ECO:0000313" key="2">
    <source>
        <dbReference type="Proteomes" id="UP000064189"/>
    </source>
</evidence>
<dbReference type="Pfam" id="PF10722">
    <property type="entry name" value="YbjN"/>
    <property type="match status" value="1"/>
</dbReference>
<evidence type="ECO:0008006" key="3">
    <source>
        <dbReference type="Google" id="ProtNLM"/>
    </source>
</evidence>
<evidence type="ECO:0000313" key="1">
    <source>
        <dbReference type="EMBL" id="KWW16582.1"/>
    </source>
</evidence>
<sequence>MSNVAEFRDFLTSEKIYMNELNEDGTTFFRAEQKLKDGWKVLLVFAFNQDENVADLFCFNVAELKNPDKKQAVHTLLNEYNANFRYSKLYEENGTISIRYSYSIEGEFIPDLAFRKLIMLLETAQQVYPRLMEVIWS</sequence>
<accession>A0A109MW03</accession>
<proteinExistence type="predicted"/>
<dbReference type="RefSeq" id="WP_061143316.1">
    <property type="nucleotide sequence ID" value="NZ_LNNH01000032.1"/>
</dbReference>
<comment type="caution">
    <text evidence="1">The sequence shown here is derived from an EMBL/GenBank/DDBJ whole genome shotgun (WGS) entry which is preliminary data.</text>
</comment>
<protein>
    <recommendedName>
        <fullName evidence="3">Sensory transduction regulator</fullName>
    </recommendedName>
</protein>
<reference evidence="1 2" key="1">
    <citation type="submission" date="2015-11" db="EMBL/GenBank/DDBJ databases">
        <title>Genome Sequence of Bacillus simplex strain VanAntwerpen2.</title>
        <authorList>
            <person name="Couger M.B."/>
        </authorList>
    </citation>
    <scope>NUCLEOTIDE SEQUENCE [LARGE SCALE GENOMIC DNA]</scope>
    <source>
        <strain evidence="1 2">VanAntwerpen02</strain>
    </source>
</reference>
<dbReference type="Proteomes" id="UP000064189">
    <property type="component" value="Unassembled WGS sequence"/>
</dbReference>
<gene>
    <name evidence="1" type="ORF">AS888_24470</name>
</gene>